<reference evidence="2" key="1">
    <citation type="submission" date="2021-02" db="EMBL/GenBank/DDBJ databases">
        <authorList>
            <person name="Nowell W R."/>
        </authorList>
    </citation>
    <scope>NUCLEOTIDE SEQUENCE</scope>
</reference>
<dbReference type="InterPro" id="IPR000237">
    <property type="entry name" value="GRIP_dom"/>
</dbReference>
<dbReference type="Gene3D" id="1.10.220.60">
    <property type="entry name" value="GRIP domain"/>
    <property type="match status" value="1"/>
</dbReference>
<dbReference type="AlphaFoldDB" id="A0A8S3AGF7"/>
<dbReference type="Pfam" id="PF01465">
    <property type="entry name" value="GRIP"/>
    <property type="match status" value="1"/>
</dbReference>
<comment type="caution">
    <text evidence="2">The sequence shown here is derived from an EMBL/GenBank/DDBJ whole genome shotgun (WGS) entry which is preliminary data.</text>
</comment>
<protein>
    <recommendedName>
        <fullName evidence="1">GRIP domain-containing protein</fullName>
    </recommendedName>
</protein>
<proteinExistence type="predicted"/>
<evidence type="ECO:0000313" key="3">
    <source>
        <dbReference type="Proteomes" id="UP000681720"/>
    </source>
</evidence>
<dbReference type="EMBL" id="CAJOBJ010132793">
    <property type="protein sequence ID" value="CAF4729314.1"/>
    <property type="molecule type" value="Genomic_DNA"/>
</dbReference>
<accession>A0A8S3AGF7</accession>
<evidence type="ECO:0000259" key="1">
    <source>
        <dbReference type="PROSITE" id="PS50913"/>
    </source>
</evidence>
<dbReference type="PROSITE" id="PS50913">
    <property type="entry name" value="GRIP"/>
    <property type="match status" value="1"/>
</dbReference>
<name>A0A8S3AGF7_9BILA</name>
<dbReference type="SMART" id="SM00755">
    <property type="entry name" value="Grip"/>
    <property type="match status" value="1"/>
</dbReference>
<gene>
    <name evidence="2" type="ORF">GIL414_LOCUS44198</name>
</gene>
<dbReference type="Proteomes" id="UP000681720">
    <property type="component" value="Unassembled WGS sequence"/>
</dbReference>
<sequence>MCSLLFLFFDRTIEQFSQTSIEDLYSNTIQHSFVIEPTEVDYLKQIVLAYMTGTDRLTMAKVICAVLRYNESEKSLIIDEEKLRQSRWLNSTR</sequence>
<organism evidence="2 3">
    <name type="scientific">Rotaria magnacalcarata</name>
    <dbReference type="NCBI Taxonomy" id="392030"/>
    <lineage>
        <taxon>Eukaryota</taxon>
        <taxon>Metazoa</taxon>
        <taxon>Spiralia</taxon>
        <taxon>Gnathifera</taxon>
        <taxon>Rotifera</taxon>
        <taxon>Eurotatoria</taxon>
        <taxon>Bdelloidea</taxon>
        <taxon>Philodinida</taxon>
        <taxon>Philodinidae</taxon>
        <taxon>Rotaria</taxon>
    </lineage>
</organism>
<feature type="domain" description="GRIP" evidence="1">
    <location>
        <begin position="33"/>
        <end position="80"/>
    </location>
</feature>
<evidence type="ECO:0000313" key="2">
    <source>
        <dbReference type="EMBL" id="CAF4729314.1"/>
    </source>
</evidence>
<dbReference type="SUPFAM" id="SSF101283">
    <property type="entry name" value="GRIP domain"/>
    <property type="match status" value="1"/>
</dbReference>